<reference evidence="5" key="2">
    <citation type="submission" date="2015-04" db="EMBL/GenBank/DDBJ databases">
        <title>The complete genome sequence of Erythrobacter sp. s21-N3.</title>
        <authorList>
            <person name="Zhuang L."/>
            <person name="Liu Y."/>
            <person name="Shao Z."/>
        </authorList>
    </citation>
    <scope>NUCLEOTIDE SEQUENCE [LARGE SCALE GENOMIC DNA]</scope>
    <source>
        <strain evidence="5">s21-N3</strain>
    </source>
</reference>
<keyword evidence="3" id="KW-0812">Transmembrane</keyword>
<dbReference type="Pfam" id="PF01066">
    <property type="entry name" value="CDP-OH_P_transf"/>
    <property type="match status" value="1"/>
</dbReference>
<dbReference type="InterPro" id="IPR000462">
    <property type="entry name" value="CDP-OH_P_trans"/>
</dbReference>
<dbReference type="EMBL" id="CP011310">
    <property type="protein sequence ID" value="AKQ41341.2"/>
    <property type="molecule type" value="Genomic_DNA"/>
</dbReference>
<sequence>MIIRFESEQAANYPVAGIPAAVRAVLALPNRQRWRRIAISVPGGWRPSMHCLEEWHRLCSGVAMNPCDDQYPTGSAAPHIMEGIVILEDAVLPKGTRHLPAMSRLHALHAQIIKDTAKPTDGIVSRHLNRPVSQGITRVLLHVFPQIIPLYATVAVAIFALVMIAALLLGGTTGAIIGAVLFQAASVLDGVDGEIARATFRTSQAGATMDSVTDAFTNLGFIMGLSWNLCQQGETLPASAGAAGLVLLAIGLLILGTIAYRRDGRVHFDALKTRFSTSPNPIGAVLAKIFMRDFYALALALAVIAGFAGLALFLFAGAVAGWLAIVVWTVLFSRMA</sequence>
<keyword evidence="5" id="KW-1185">Reference proteome</keyword>
<accession>A0A0H4VES6</accession>
<keyword evidence="3" id="KW-0472">Membrane</keyword>
<proteinExistence type="inferred from homology"/>
<protein>
    <submittedName>
        <fullName evidence="4">CDP-alcohol phosphatidyltransferase</fullName>
    </submittedName>
</protein>
<evidence type="ECO:0000256" key="3">
    <source>
        <dbReference type="SAM" id="Phobius"/>
    </source>
</evidence>
<dbReference type="GO" id="GO:0016780">
    <property type="term" value="F:phosphotransferase activity, for other substituted phosphate groups"/>
    <property type="evidence" value="ECO:0007669"/>
    <property type="project" value="InterPro"/>
</dbReference>
<evidence type="ECO:0000313" key="5">
    <source>
        <dbReference type="Proteomes" id="UP000059113"/>
    </source>
</evidence>
<comment type="similarity">
    <text evidence="2">Belongs to the CDP-alcohol phosphatidyltransferase class-I family.</text>
</comment>
<evidence type="ECO:0000313" key="4">
    <source>
        <dbReference type="EMBL" id="AKQ41341.2"/>
    </source>
</evidence>
<gene>
    <name evidence="4" type="ORF">CP97_03755</name>
</gene>
<dbReference type="PROSITE" id="PS00379">
    <property type="entry name" value="CDP_ALCOHOL_P_TRANSF"/>
    <property type="match status" value="1"/>
</dbReference>
<dbReference type="Proteomes" id="UP000059113">
    <property type="component" value="Chromosome"/>
</dbReference>
<organism evidence="4 5">
    <name type="scientific">Aurantiacibacter atlanticus</name>
    <dbReference type="NCBI Taxonomy" id="1648404"/>
    <lineage>
        <taxon>Bacteria</taxon>
        <taxon>Pseudomonadati</taxon>
        <taxon>Pseudomonadota</taxon>
        <taxon>Alphaproteobacteria</taxon>
        <taxon>Sphingomonadales</taxon>
        <taxon>Erythrobacteraceae</taxon>
        <taxon>Aurantiacibacter</taxon>
    </lineage>
</organism>
<evidence type="ECO:0000256" key="1">
    <source>
        <dbReference type="ARBA" id="ARBA00022679"/>
    </source>
</evidence>
<evidence type="ECO:0000256" key="2">
    <source>
        <dbReference type="RuleBase" id="RU003750"/>
    </source>
</evidence>
<dbReference type="KEGG" id="ery:CP97_03755"/>
<feature type="transmembrane region" description="Helical" evidence="3">
    <location>
        <begin position="241"/>
        <end position="260"/>
    </location>
</feature>
<dbReference type="STRING" id="1648404.CP97_03755"/>
<dbReference type="GO" id="GO:0008654">
    <property type="term" value="P:phospholipid biosynthetic process"/>
    <property type="evidence" value="ECO:0007669"/>
    <property type="project" value="InterPro"/>
</dbReference>
<dbReference type="Gene3D" id="1.20.120.1760">
    <property type="match status" value="1"/>
</dbReference>
<keyword evidence="3" id="KW-1133">Transmembrane helix</keyword>
<keyword evidence="1 2" id="KW-0808">Transferase</keyword>
<dbReference type="GO" id="GO:0016020">
    <property type="term" value="C:membrane"/>
    <property type="evidence" value="ECO:0007669"/>
    <property type="project" value="InterPro"/>
</dbReference>
<dbReference type="InterPro" id="IPR043130">
    <property type="entry name" value="CDP-OH_PTrfase_TM_dom"/>
</dbReference>
<dbReference type="AlphaFoldDB" id="A0A0H4VES6"/>
<dbReference type="InterPro" id="IPR048254">
    <property type="entry name" value="CDP_ALCOHOL_P_TRANSF_CS"/>
</dbReference>
<feature type="transmembrane region" description="Helical" evidence="3">
    <location>
        <begin position="310"/>
        <end position="332"/>
    </location>
</feature>
<name>A0A0H4VES6_9SPHN</name>
<reference evidence="4 5" key="1">
    <citation type="journal article" date="2015" name="Int. J. Syst. Evol. Microbiol.">
        <title>Erythrobacter atlanticus sp. nov., a bacterium from ocean sediment able to degrade polycyclic aromatic hydrocarbons.</title>
        <authorList>
            <person name="Zhuang L."/>
            <person name="Liu Y."/>
            <person name="Wang L."/>
            <person name="Wang W."/>
            <person name="Shao Z."/>
        </authorList>
    </citation>
    <scope>NUCLEOTIDE SEQUENCE [LARGE SCALE GENOMIC DNA]</scope>
    <source>
        <strain evidence="5">s21-N3</strain>
    </source>
</reference>
<feature type="transmembrane region" description="Helical" evidence="3">
    <location>
        <begin position="148"/>
        <end position="169"/>
    </location>
</feature>